<dbReference type="PANTHER" id="PTHR11748">
    <property type="entry name" value="D-LACTATE DEHYDROGENASE"/>
    <property type="match status" value="1"/>
</dbReference>
<dbReference type="InterPro" id="IPR006094">
    <property type="entry name" value="Oxid_FAD_bind_N"/>
</dbReference>
<dbReference type="PROSITE" id="PS51387">
    <property type="entry name" value="FAD_PCMH"/>
    <property type="match status" value="1"/>
</dbReference>
<keyword evidence="5" id="KW-0809">Transit peptide</keyword>
<dbReference type="FunFam" id="3.30.465.10:FF:000016">
    <property type="entry name" value="probable D-lactate dehydrogenase, mitochondrial"/>
    <property type="match status" value="1"/>
</dbReference>
<dbReference type="InterPro" id="IPR016171">
    <property type="entry name" value="Vanillyl_alc_oxidase_C-sub2"/>
</dbReference>
<dbReference type="SUPFAM" id="SSF56176">
    <property type="entry name" value="FAD-binding/transporter-associated domain-like"/>
    <property type="match status" value="1"/>
</dbReference>
<protein>
    <recommendedName>
        <fullName evidence="7">D-lactate dehydrogenase (cytochrome)</fullName>
        <ecNumber evidence="7">1.1.2.4</ecNumber>
    </recommendedName>
</protein>
<sequence>MMIYNDLLAIIGDADRVTINETVREQHSKGLTYHAGKLPDIVVFPITEDEVVEIVKYASVNKIAIVPFGAGSSLEGHVIPLNRGISLDFTLMNSVVSVQPEDFLVKVQPGVTRKQLNLYLKKHGLFFPVDPGADATIGGMSATNASGTNAVAYGTMKRNVLGLRAVLANGDVISAGGETIKSSAGYNLTELFVGSEGTLGIFTEITLKLSGVPEETIAAKAYFSDVVTAGAAAEMVLQAGVRIGKIELVDAKTIEAVNHYKGTAYKEMPTLFLEYSGSKEEVETGITFIEQLMAEAGSRDFEYERDSLRRAELWDARHSAAIAIVNQKPNQLLVSTDVCVPISELSKGISYSRGVIEKYNIDAALLGHVGDGNFHAVFGVNPNDPDEMERFHKMNDEIISYALQHRGTCTGEHGVGMGKIPYLEMEKSSSLQVMKAIKATLDPDNILNPGKIFINKEIEASV</sequence>
<evidence type="ECO:0000256" key="4">
    <source>
        <dbReference type="ARBA" id="ARBA00022827"/>
    </source>
</evidence>
<evidence type="ECO:0000313" key="9">
    <source>
        <dbReference type="EMBL" id="RUQ28220.1"/>
    </source>
</evidence>
<accession>A0A3S0TUH3</accession>
<dbReference type="AlphaFoldDB" id="A0A3S0TUH3"/>
<dbReference type="EMBL" id="RYZZ01000017">
    <property type="protein sequence ID" value="RUQ28220.1"/>
    <property type="molecule type" value="Genomic_DNA"/>
</dbReference>
<dbReference type="GO" id="GO:0008720">
    <property type="term" value="F:D-lactate dehydrogenase (NAD+) activity"/>
    <property type="evidence" value="ECO:0007669"/>
    <property type="project" value="TreeGrafter"/>
</dbReference>
<dbReference type="InterPro" id="IPR016166">
    <property type="entry name" value="FAD-bd_PCMH"/>
</dbReference>
<comment type="cofactor">
    <cofactor evidence="1">
        <name>FAD</name>
        <dbReference type="ChEBI" id="CHEBI:57692"/>
    </cofactor>
</comment>
<dbReference type="Proteomes" id="UP000267430">
    <property type="component" value="Unassembled WGS sequence"/>
</dbReference>
<dbReference type="EC" id="1.1.2.4" evidence="7"/>
<name>A0A3S0TUH3_9BACI</name>
<keyword evidence="3" id="KW-0285">Flavoprotein</keyword>
<dbReference type="FunFam" id="1.10.45.10:FF:000001">
    <property type="entry name" value="D-lactate dehydrogenase mitochondrial"/>
    <property type="match status" value="1"/>
</dbReference>
<keyword evidence="10" id="KW-1185">Reference proteome</keyword>
<dbReference type="PANTHER" id="PTHR11748:SF111">
    <property type="entry name" value="D-LACTATE DEHYDROGENASE, MITOCHONDRIAL-RELATED"/>
    <property type="match status" value="1"/>
</dbReference>
<dbReference type="GO" id="GO:0071949">
    <property type="term" value="F:FAD binding"/>
    <property type="evidence" value="ECO:0007669"/>
    <property type="project" value="InterPro"/>
</dbReference>
<keyword evidence="6" id="KW-0560">Oxidoreductase</keyword>
<keyword evidence="4" id="KW-0274">FAD</keyword>
<comment type="caution">
    <text evidence="9">The sequence shown here is derived from an EMBL/GenBank/DDBJ whole genome shotgun (WGS) entry which is preliminary data.</text>
</comment>
<comment type="similarity">
    <text evidence="2">Belongs to the FAD-binding oxidoreductase/transferase type 4 family.</text>
</comment>
<evidence type="ECO:0000256" key="2">
    <source>
        <dbReference type="ARBA" id="ARBA00008000"/>
    </source>
</evidence>
<dbReference type="OrthoDB" id="9767256at2"/>
<evidence type="ECO:0000313" key="10">
    <source>
        <dbReference type="Proteomes" id="UP000267430"/>
    </source>
</evidence>
<dbReference type="Pfam" id="PF02913">
    <property type="entry name" value="FAD-oxidase_C"/>
    <property type="match status" value="1"/>
</dbReference>
<evidence type="ECO:0000256" key="7">
    <source>
        <dbReference type="ARBA" id="ARBA00038897"/>
    </source>
</evidence>
<dbReference type="GO" id="GO:0004458">
    <property type="term" value="F:D-lactate dehydrogenase (cytochrome) activity"/>
    <property type="evidence" value="ECO:0007669"/>
    <property type="project" value="UniProtKB-EC"/>
</dbReference>
<gene>
    <name evidence="9" type="ORF">ELQ35_13370</name>
</gene>
<organism evidence="9 10">
    <name type="scientific">Peribacillus cavernae</name>
    <dbReference type="NCBI Taxonomy" id="1674310"/>
    <lineage>
        <taxon>Bacteria</taxon>
        <taxon>Bacillati</taxon>
        <taxon>Bacillota</taxon>
        <taxon>Bacilli</taxon>
        <taxon>Bacillales</taxon>
        <taxon>Bacillaceae</taxon>
        <taxon>Peribacillus</taxon>
    </lineage>
</organism>
<dbReference type="SUPFAM" id="SSF55103">
    <property type="entry name" value="FAD-linked oxidases, C-terminal domain"/>
    <property type="match status" value="1"/>
</dbReference>
<feature type="domain" description="FAD-binding PCMH-type" evidence="8">
    <location>
        <begin position="35"/>
        <end position="212"/>
    </location>
</feature>
<dbReference type="InterPro" id="IPR016164">
    <property type="entry name" value="FAD-linked_Oxase-like_C"/>
</dbReference>
<dbReference type="Pfam" id="PF01565">
    <property type="entry name" value="FAD_binding_4"/>
    <property type="match status" value="1"/>
</dbReference>
<reference evidence="9 10" key="1">
    <citation type="submission" date="2018-12" db="EMBL/GenBank/DDBJ databases">
        <title>Bacillus chawlae sp. nov., Bacillus glennii sp. nov., and Bacillus saganii sp. nov. Isolated from the Vehicle Assembly Building at Kennedy Space Center where the Viking Spacecraft were Assembled.</title>
        <authorList>
            <person name="Seuylemezian A."/>
            <person name="Vaishampayan P."/>
        </authorList>
    </citation>
    <scope>NUCLEOTIDE SEQUENCE [LARGE SCALE GENOMIC DNA]</scope>
    <source>
        <strain evidence="9 10">L5</strain>
    </source>
</reference>
<evidence type="ECO:0000256" key="3">
    <source>
        <dbReference type="ARBA" id="ARBA00022630"/>
    </source>
</evidence>
<dbReference type="GO" id="GO:1903457">
    <property type="term" value="P:lactate catabolic process"/>
    <property type="evidence" value="ECO:0007669"/>
    <property type="project" value="TreeGrafter"/>
</dbReference>
<dbReference type="Gene3D" id="3.30.70.2740">
    <property type="match status" value="1"/>
</dbReference>
<dbReference type="InterPro" id="IPR004113">
    <property type="entry name" value="FAD-bd_oxidored_4_C"/>
</dbReference>
<dbReference type="Gene3D" id="1.10.45.10">
    <property type="entry name" value="Vanillyl-alcohol Oxidase, Chain A, domain 4"/>
    <property type="match status" value="1"/>
</dbReference>
<evidence type="ECO:0000256" key="5">
    <source>
        <dbReference type="ARBA" id="ARBA00022946"/>
    </source>
</evidence>
<dbReference type="InterPro" id="IPR016169">
    <property type="entry name" value="FAD-bd_PCMH_sub2"/>
</dbReference>
<dbReference type="FunFam" id="3.30.70.2740:FF:000001">
    <property type="entry name" value="D-lactate dehydrogenase mitochondrial"/>
    <property type="match status" value="1"/>
</dbReference>
<evidence type="ECO:0000256" key="6">
    <source>
        <dbReference type="ARBA" id="ARBA00023002"/>
    </source>
</evidence>
<dbReference type="Gene3D" id="3.30.465.10">
    <property type="match status" value="1"/>
</dbReference>
<dbReference type="InterPro" id="IPR036318">
    <property type="entry name" value="FAD-bd_PCMH-like_sf"/>
</dbReference>
<dbReference type="RefSeq" id="WP_126865327.1">
    <property type="nucleotide sequence ID" value="NZ_JAUSTX010000002.1"/>
</dbReference>
<proteinExistence type="inferred from homology"/>
<evidence type="ECO:0000256" key="1">
    <source>
        <dbReference type="ARBA" id="ARBA00001974"/>
    </source>
</evidence>
<evidence type="ECO:0000259" key="8">
    <source>
        <dbReference type="PROSITE" id="PS51387"/>
    </source>
</evidence>